<gene>
    <name evidence="1" type="ORF">Ae201684_015380</name>
</gene>
<dbReference type="SUPFAM" id="SSF48403">
    <property type="entry name" value="Ankyrin repeat"/>
    <property type="match status" value="1"/>
</dbReference>
<name>A0A6G0WGT5_9STRA</name>
<proteinExistence type="predicted"/>
<dbReference type="InterPro" id="IPR002110">
    <property type="entry name" value="Ankyrin_rpt"/>
</dbReference>
<accession>A0A6G0WGT5</accession>
<evidence type="ECO:0000313" key="1">
    <source>
        <dbReference type="EMBL" id="KAF0726358.1"/>
    </source>
</evidence>
<dbReference type="PANTHER" id="PTHR46586:SF3">
    <property type="entry name" value="ANKYRIN REPEAT-CONTAINING PROTEIN"/>
    <property type="match status" value="1"/>
</dbReference>
<dbReference type="Pfam" id="PF12796">
    <property type="entry name" value="Ank_2"/>
    <property type="match status" value="1"/>
</dbReference>
<dbReference type="Proteomes" id="UP000481153">
    <property type="component" value="Unassembled WGS sequence"/>
</dbReference>
<protein>
    <submittedName>
        <fullName evidence="1">Uncharacterized protein</fullName>
    </submittedName>
</protein>
<organism evidence="1 2">
    <name type="scientific">Aphanomyces euteiches</name>
    <dbReference type="NCBI Taxonomy" id="100861"/>
    <lineage>
        <taxon>Eukaryota</taxon>
        <taxon>Sar</taxon>
        <taxon>Stramenopiles</taxon>
        <taxon>Oomycota</taxon>
        <taxon>Saprolegniomycetes</taxon>
        <taxon>Saprolegniales</taxon>
        <taxon>Verrucalvaceae</taxon>
        <taxon>Aphanomyces</taxon>
    </lineage>
</organism>
<dbReference type="Pfam" id="PF13637">
    <property type="entry name" value="Ank_4"/>
    <property type="match status" value="1"/>
</dbReference>
<dbReference type="EMBL" id="VJMJ01000218">
    <property type="protein sequence ID" value="KAF0726358.1"/>
    <property type="molecule type" value="Genomic_DNA"/>
</dbReference>
<dbReference type="AlphaFoldDB" id="A0A6G0WGT5"/>
<dbReference type="InterPro" id="IPR052050">
    <property type="entry name" value="SecEffector_AnkRepeat"/>
</dbReference>
<dbReference type="Gene3D" id="1.25.40.20">
    <property type="entry name" value="Ankyrin repeat-containing domain"/>
    <property type="match status" value="2"/>
</dbReference>
<reference evidence="1 2" key="1">
    <citation type="submission" date="2019-07" db="EMBL/GenBank/DDBJ databases">
        <title>Genomics analysis of Aphanomyces spp. identifies a new class of oomycete effector associated with host adaptation.</title>
        <authorList>
            <person name="Gaulin E."/>
        </authorList>
    </citation>
    <scope>NUCLEOTIDE SEQUENCE [LARGE SCALE GENOMIC DNA]</scope>
    <source>
        <strain evidence="1 2">ATCC 201684</strain>
    </source>
</reference>
<keyword evidence="2" id="KW-1185">Reference proteome</keyword>
<evidence type="ECO:0000313" key="2">
    <source>
        <dbReference type="Proteomes" id="UP000481153"/>
    </source>
</evidence>
<comment type="caution">
    <text evidence="1">The sequence shown here is derived from an EMBL/GenBank/DDBJ whole genome shotgun (WGS) entry which is preliminary data.</text>
</comment>
<dbReference type="InterPro" id="IPR036770">
    <property type="entry name" value="Ankyrin_rpt-contain_sf"/>
</dbReference>
<dbReference type="PANTHER" id="PTHR46586">
    <property type="entry name" value="ANKYRIN REPEAT-CONTAINING PROTEIN"/>
    <property type="match status" value="1"/>
</dbReference>
<dbReference type="VEuPathDB" id="FungiDB:AeMF1_002501"/>
<sequence length="322" mass="36238">MACDASSAATASLQVVSNPNLFRCIASFQDGLYLDLLPRYAAWKLAMKVPSASLKFLAPLLITSLTDVRFVLHAAIARCDIACIQRLVQCRPYLVTSEAMDCASRHGYIDLVRHFHNHLFPCSRSAMDIAAKHGHLDVVVFLHENRQEGCTEKAIEGAAEAGHLQVVQYLHAHRFEATTHRAMDYAARNGHFDVVQFLHFNRREGCSSIAMDFAASHGHLAIVEFLHTHRTEGCSTYAMDGAARNGHIDVVRFLFERRTEGCSRKAYLHATIHNPATDLVAMLGRYHHRITPTSLHRAKQSHLVFKRARPRRYFLASVQITR</sequence>